<accession>A0A8J3Z312</accession>
<reference evidence="2" key="1">
    <citation type="submission" date="2021-01" db="EMBL/GenBank/DDBJ databases">
        <title>Whole genome shotgun sequence of Virgisporangium aurantiacum NBRC 16421.</title>
        <authorList>
            <person name="Komaki H."/>
            <person name="Tamura T."/>
        </authorList>
    </citation>
    <scope>NUCLEOTIDE SEQUENCE</scope>
    <source>
        <strain evidence="2">NBRC 16421</strain>
    </source>
</reference>
<evidence type="ECO:0000313" key="2">
    <source>
        <dbReference type="EMBL" id="GIJ56674.1"/>
    </source>
</evidence>
<dbReference type="Proteomes" id="UP000612585">
    <property type="component" value="Unassembled WGS sequence"/>
</dbReference>
<dbReference type="AlphaFoldDB" id="A0A8J3Z312"/>
<sequence>MTVRRSLLVLALGATLSIAVVGESGAAPPHLGCTKAADFGAVPNDGLDDRVALQAAIDAAQNGPRCLDLAAGTFHATRKPTPGAASIPSLRVTGTLALRGAGEGPGGTVLAMLGSGTLPGATVPSDWRLLDIAGGASGVVVSGLAFDGSQRVGTGEQTHLVQLTGPTTGVVIEHVRFRLPPLGGSTGGDCVRLLGTPTEWVRDTTIRDTVGEDCDRSFVGVQRGVDGLVVERSESVRVGDQAIDFEPTGGAGFNCQPIVKNVLMRDLVLRRAATQGLTVAIGGDGCAVADTVTLTDSIVEDGTVSILDAVNVTLSRLHLRGLDGSAAPAVLARKRIVNFRVLDCVLERGAGSGPGSAIQISGQNGADPTDALLSGVRVIQASAGPLVRAERLARLIVTGSELTYTGAASSDPAIVVRGFADAPAEAPVLVDTRVVGPLGPTVLMGGVFRGDPVLVRVTRA</sequence>
<feature type="chain" id="PRO_5035329252" description="Pectate lyase superfamily protein domain-containing protein" evidence="1">
    <location>
        <begin position="27"/>
        <end position="460"/>
    </location>
</feature>
<evidence type="ECO:0000313" key="3">
    <source>
        <dbReference type="Proteomes" id="UP000612585"/>
    </source>
</evidence>
<feature type="signal peptide" evidence="1">
    <location>
        <begin position="1"/>
        <end position="26"/>
    </location>
</feature>
<gene>
    <name evidence="2" type="ORF">Vau01_041900</name>
</gene>
<name>A0A8J3Z312_9ACTN</name>
<evidence type="ECO:0008006" key="4">
    <source>
        <dbReference type="Google" id="ProtNLM"/>
    </source>
</evidence>
<keyword evidence="3" id="KW-1185">Reference proteome</keyword>
<dbReference type="InterPro" id="IPR011050">
    <property type="entry name" value="Pectin_lyase_fold/virulence"/>
</dbReference>
<comment type="caution">
    <text evidence="2">The sequence shown here is derived from an EMBL/GenBank/DDBJ whole genome shotgun (WGS) entry which is preliminary data.</text>
</comment>
<protein>
    <recommendedName>
        <fullName evidence="4">Pectate lyase superfamily protein domain-containing protein</fullName>
    </recommendedName>
</protein>
<dbReference type="EMBL" id="BOPG01000025">
    <property type="protein sequence ID" value="GIJ56674.1"/>
    <property type="molecule type" value="Genomic_DNA"/>
</dbReference>
<dbReference type="RefSeq" id="WP_203995421.1">
    <property type="nucleotide sequence ID" value="NZ_BOPG01000025.1"/>
</dbReference>
<dbReference type="SUPFAM" id="SSF51126">
    <property type="entry name" value="Pectin lyase-like"/>
    <property type="match status" value="1"/>
</dbReference>
<dbReference type="InterPro" id="IPR012334">
    <property type="entry name" value="Pectin_lyas_fold"/>
</dbReference>
<proteinExistence type="predicted"/>
<keyword evidence="1" id="KW-0732">Signal</keyword>
<evidence type="ECO:0000256" key="1">
    <source>
        <dbReference type="SAM" id="SignalP"/>
    </source>
</evidence>
<organism evidence="2 3">
    <name type="scientific">Virgisporangium aurantiacum</name>
    <dbReference type="NCBI Taxonomy" id="175570"/>
    <lineage>
        <taxon>Bacteria</taxon>
        <taxon>Bacillati</taxon>
        <taxon>Actinomycetota</taxon>
        <taxon>Actinomycetes</taxon>
        <taxon>Micromonosporales</taxon>
        <taxon>Micromonosporaceae</taxon>
        <taxon>Virgisporangium</taxon>
    </lineage>
</organism>
<dbReference type="Gene3D" id="2.160.20.10">
    <property type="entry name" value="Single-stranded right-handed beta-helix, Pectin lyase-like"/>
    <property type="match status" value="1"/>
</dbReference>